<evidence type="ECO:0000313" key="8">
    <source>
        <dbReference type="EMBL" id="TMI80659.1"/>
    </source>
</evidence>
<dbReference type="NCBIfam" id="TIGR00109">
    <property type="entry name" value="hemH"/>
    <property type="match status" value="1"/>
</dbReference>
<reference evidence="8 9" key="1">
    <citation type="journal article" date="2019" name="Nat. Microbiol.">
        <title>Mediterranean grassland soil C-N compound turnover is dependent on rainfall and depth, and is mediated by genomically divergent microorganisms.</title>
        <authorList>
            <person name="Diamond S."/>
            <person name="Andeer P.F."/>
            <person name="Li Z."/>
            <person name="Crits-Christoph A."/>
            <person name="Burstein D."/>
            <person name="Anantharaman K."/>
            <person name="Lane K.R."/>
            <person name="Thomas B.C."/>
            <person name="Pan C."/>
            <person name="Northen T.R."/>
            <person name="Banfield J.F."/>
        </authorList>
    </citation>
    <scope>NUCLEOTIDE SEQUENCE [LARGE SCALE GENOMIC DNA]</scope>
    <source>
        <strain evidence="8">NP_7</strain>
    </source>
</reference>
<dbReference type="GO" id="GO:0046872">
    <property type="term" value="F:metal ion binding"/>
    <property type="evidence" value="ECO:0007669"/>
    <property type="project" value="UniProtKB-KW"/>
</dbReference>
<keyword evidence="4 6" id="KW-0627">Porphyrin biosynthesis</keyword>
<dbReference type="CDD" id="cd03411">
    <property type="entry name" value="Ferrochelatase_N"/>
    <property type="match status" value="1"/>
</dbReference>
<feature type="binding site" evidence="6">
    <location>
        <position position="183"/>
    </location>
    <ligand>
        <name>Fe(2+)</name>
        <dbReference type="ChEBI" id="CHEBI:29033"/>
    </ligand>
</feature>
<name>A0A537JAR9_9BACT</name>
<feature type="binding site" evidence="6">
    <location>
        <position position="263"/>
    </location>
    <ligand>
        <name>Fe(2+)</name>
        <dbReference type="ChEBI" id="CHEBI:29033"/>
    </ligand>
</feature>
<keyword evidence="1 6" id="KW-0408">Iron</keyword>
<protein>
    <recommendedName>
        <fullName evidence="6">Ferrochelatase</fullName>
        <ecNumber evidence="6">4.98.1.1</ecNumber>
    </recommendedName>
    <alternativeName>
        <fullName evidence="6">Heme synthase</fullName>
    </alternativeName>
    <alternativeName>
        <fullName evidence="6">Protoheme ferro-lyase</fullName>
    </alternativeName>
</protein>
<dbReference type="SUPFAM" id="SSF53800">
    <property type="entry name" value="Chelatase"/>
    <property type="match status" value="1"/>
</dbReference>
<dbReference type="UniPathway" id="UPA00252">
    <property type="reaction ID" value="UER00325"/>
</dbReference>
<proteinExistence type="inferred from homology"/>
<dbReference type="EMBL" id="VBAO01000206">
    <property type="protein sequence ID" value="TMI80659.1"/>
    <property type="molecule type" value="Genomic_DNA"/>
</dbReference>
<evidence type="ECO:0000256" key="1">
    <source>
        <dbReference type="ARBA" id="ARBA00023004"/>
    </source>
</evidence>
<comment type="pathway">
    <text evidence="6">Porphyrin-containing compound metabolism; protoheme biosynthesis; protoheme from protoporphyrin-IX: step 1/1.</text>
</comment>
<dbReference type="Proteomes" id="UP000320048">
    <property type="component" value="Unassembled WGS sequence"/>
</dbReference>
<dbReference type="HAMAP" id="MF_00323">
    <property type="entry name" value="Ferrochelatase"/>
    <property type="match status" value="1"/>
</dbReference>
<gene>
    <name evidence="6 8" type="primary">hemH</name>
    <name evidence="8" type="ORF">E6H04_08265</name>
</gene>
<keyword evidence="3 6" id="KW-0456">Lyase</keyword>
<dbReference type="GO" id="GO:0005737">
    <property type="term" value="C:cytoplasm"/>
    <property type="evidence" value="ECO:0007669"/>
    <property type="project" value="UniProtKB-SubCell"/>
</dbReference>
<dbReference type="EC" id="4.98.1.1" evidence="6"/>
<keyword evidence="6" id="KW-0963">Cytoplasm</keyword>
<organism evidence="8 9">
    <name type="scientific">Candidatus Segetimicrobium genomatis</name>
    <dbReference type="NCBI Taxonomy" id="2569760"/>
    <lineage>
        <taxon>Bacteria</taxon>
        <taxon>Bacillati</taxon>
        <taxon>Candidatus Sysuimicrobiota</taxon>
        <taxon>Candidatus Sysuimicrobiia</taxon>
        <taxon>Candidatus Sysuimicrobiales</taxon>
        <taxon>Candidatus Segetimicrobiaceae</taxon>
        <taxon>Candidatus Segetimicrobium</taxon>
    </lineage>
</organism>
<dbReference type="PANTHER" id="PTHR11108">
    <property type="entry name" value="FERROCHELATASE"/>
    <property type="match status" value="1"/>
</dbReference>
<comment type="caution">
    <text evidence="8">The sequence shown here is derived from an EMBL/GenBank/DDBJ whole genome shotgun (WGS) entry which is preliminary data.</text>
</comment>
<keyword evidence="2 6" id="KW-0350">Heme biosynthesis</keyword>
<keyword evidence="6" id="KW-0479">Metal-binding</keyword>
<dbReference type="GO" id="GO:0004325">
    <property type="term" value="F:ferrochelatase activity"/>
    <property type="evidence" value="ECO:0007669"/>
    <property type="project" value="UniProtKB-UniRule"/>
</dbReference>
<evidence type="ECO:0000256" key="5">
    <source>
        <dbReference type="ARBA" id="ARBA00024536"/>
    </source>
</evidence>
<comment type="catalytic activity">
    <reaction evidence="5">
        <text>Fe-coproporphyrin III + 2 H(+) = coproporphyrin III + Fe(2+)</text>
        <dbReference type="Rhea" id="RHEA:49572"/>
        <dbReference type="ChEBI" id="CHEBI:15378"/>
        <dbReference type="ChEBI" id="CHEBI:29033"/>
        <dbReference type="ChEBI" id="CHEBI:68438"/>
        <dbReference type="ChEBI" id="CHEBI:131725"/>
        <dbReference type="EC" id="4.99.1.9"/>
    </reaction>
    <physiologicalReaction direction="right-to-left" evidence="5">
        <dbReference type="Rhea" id="RHEA:49574"/>
    </physiologicalReaction>
</comment>
<evidence type="ECO:0000256" key="2">
    <source>
        <dbReference type="ARBA" id="ARBA00023133"/>
    </source>
</evidence>
<accession>A0A537JAR9</accession>
<evidence type="ECO:0000256" key="6">
    <source>
        <dbReference type="HAMAP-Rule" id="MF_00323"/>
    </source>
</evidence>
<evidence type="ECO:0000256" key="3">
    <source>
        <dbReference type="ARBA" id="ARBA00023239"/>
    </source>
</evidence>
<comment type="similarity">
    <text evidence="6 7">Belongs to the ferrochelatase family.</text>
</comment>
<dbReference type="CDD" id="cd00419">
    <property type="entry name" value="Ferrochelatase_C"/>
    <property type="match status" value="1"/>
</dbReference>
<dbReference type="InterPro" id="IPR033644">
    <property type="entry name" value="Ferrochelatase_C"/>
</dbReference>
<sequence>MAPPHDAVLLIAFGAPARMEDVRPFLANVVRGRRVPPERIEEVVHHYARFDGHSPLTELTQRQARALEADLASRGPAIPVYVGMRNWAPYLHETLARMRSEGVRRAVGIVMAPHRSYSSWDQYHENVAEARARVGEGAPEVAYLRAWFDHPGFIEAQADRAAAALDLVPSEERSTTHMIFTAHSIPSAMAANGPYVEQLTASGRLVAARVSLPRWSVAYQSRSGDPRTPWLGPDVNDVIRDLGPRGAGAAVVVPIGFVCDHIEVLYDLDVEARETADAAGLAFYRTGTVAEHPAFIRMLGDLVLAGAVA</sequence>
<comment type="subcellular location">
    <subcellularLocation>
        <location evidence="6">Cytoplasm</location>
    </subcellularLocation>
</comment>
<dbReference type="Pfam" id="PF00762">
    <property type="entry name" value="Ferrochelatase"/>
    <property type="match status" value="1"/>
</dbReference>
<dbReference type="InterPro" id="IPR001015">
    <property type="entry name" value="Ferrochelatase"/>
</dbReference>
<comment type="function">
    <text evidence="6">Catalyzes the ferrous insertion into protoporphyrin IX.</text>
</comment>
<comment type="catalytic activity">
    <reaction evidence="6">
        <text>heme b + 2 H(+) = protoporphyrin IX + Fe(2+)</text>
        <dbReference type="Rhea" id="RHEA:22584"/>
        <dbReference type="ChEBI" id="CHEBI:15378"/>
        <dbReference type="ChEBI" id="CHEBI:29033"/>
        <dbReference type="ChEBI" id="CHEBI:57306"/>
        <dbReference type="ChEBI" id="CHEBI:60344"/>
        <dbReference type="EC" id="4.98.1.1"/>
    </reaction>
</comment>
<evidence type="ECO:0000256" key="4">
    <source>
        <dbReference type="ARBA" id="ARBA00023244"/>
    </source>
</evidence>
<dbReference type="PANTHER" id="PTHR11108:SF1">
    <property type="entry name" value="FERROCHELATASE, MITOCHONDRIAL"/>
    <property type="match status" value="1"/>
</dbReference>
<dbReference type="GO" id="GO:0006783">
    <property type="term" value="P:heme biosynthetic process"/>
    <property type="evidence" value="ECO:0007669"/>
    <property type="project" value="UniProtKB-UniRule"/>
</dbReference>
<evidence type="ECO:0000256" key="7">
    <source>
        <dbReference type="RuleBase" id="RU004185"/>
    </source>
</evidence>
<dbReference type="AlphaFoldDB" id="A0A537JAR9"/>
<dbReference type="Gene3D" id="3.40.50.1400">
    <property type="match status" value="2"/>
</dbReference>
<dbReference type="InterPro" id="IPR033659">
    <property type="entry name" value="Ferrochelatase_N"/>
</dbReference>
<evidence type="ECO:0000313" key="9">
    <source>
        <dbReference type="Proteomes" id="UP000320048"/>
    </source>
</evidence>